<name>A0A0A3ALF4_9PAST</name>
<dbReference type="AlphaFoldDB" id="A0A0A3ALF4"/>
<evidence type="ECO:0000313" key="1">
    <source>
        <dbReference type="EMBL" id="KGQ70146.1"/>
    </source>
</evidence>
<protein>
    <submittedName>
        <fullName evidence="1">CRISPR-associated protein Cse1</fullName>
    </submittedName>
</protein>
<dbReference type="Pfam" id="PF09481">
    <property type="entry name" value="CRISPR_Cse1"/>
    <property type="match status" value="1"/>
</dbReference>
<proteinExistence type="predicted"/>
<evidence type="ECO:0000313" key="2">
    <source>
        <dbReference type="Proteomes" id="UP000030380"/>
    </source>
</evidence>
<dbReference type="InterPro" id="IPR013381">
    <property type="entry name" value="CRISPR-assoc_prot_Cse1"/>
</dbReference>
<sequence length="503" mass="56568">MTDSLLHNHEGFNLIDSRWIPIADHGLVGLRDVFSAPYLGRLGGNAMQKIALFKLLLAIAQAAYTPKDDDEWNALTPEELGQRCVAYLEKWYDRFELYGDSPFLQMPEISGAAIQDFGAVLPEIATGNTTVFTQTQREKPLSNADKALLILVLCSLALGGKKTDNRIVLSSGYRGKSNDKGKPSTGKAGSALGFMGLLHTFYLGNSILETIYCNLFTASDIQQMTVFAEGLGTPPWERMPNGENDSIAQTLKRSFIGRLLPMGRFCLLAENGLHYSEGIQHFGYKEEKVADPSVAINLSGKEAKVLWVDPEKRPWRELTALLSFIETATFNCPQLSLPARRVKRKFSNIGIWSGGLRVSSNAGEQYVSGTDDFVESAAWFDTEYFNQTWFEQWKNAMQQLDKYAKTVYSTVAQFYREQKLDGKAQATLAANQFWLLCEQNLQALIEACELITEDENSNSVPLNMLYRSFIRYAYQIYDQYTANQTARQLETWAKCRPHFAKNS</sequence>
<keyword evidence="2" id="KW-1185">Reference proteome</keyword>
<dbReference type="STRING" id="505317.OA57_08375"/>
<gene>
    <name evidence="1" type="ORF">OA57_08375</name>
</gene>
<dbReference type="Proteomes" id="UP000030380">
    <property type="component" value="Unassembled WGS sequence"/>
</dbReference>
<accession>A0A0A3ALF4</accession>
<dbReference type="EMBL" id="JSUM01000013">
    <property type="protein sequence ID" value="KGQ70146.1"/>
    <property type="molecule type" value="Genomic_DNA"/>
</dbReference>
<reference evidence="1 2" key="1">
    <citation type="submission" date="2014-11" db="EMBL/GenBank/DDBJ databases">
        <title>Draft genome sequence of Chelonobacter oris 1662T, associated with respiratory disease in Hermann's Tortoises.</title>
        <authorList>
            <person name="Kudirkiene E."/>
            <person name="Hansen M.J."/>
            <person name="Bojesen A.M."/>
        </authorList>
    </citation>
    <scope>NUCLEOTIDE SEQUENCE [LARGE SCALE GENOMIC DNA]</scope>
    <source>
        <strain evidence="1 2">1662</strain>
    </source>
</reference>
<comment type="caution">
    <text evidence="1">The sequence shown here is derived from an EMBL/GenBank/DDBJ whole genome shotgun (WGS) entry which is preliminary data.</text>
</comment>
<dbReference type="NCBIfam" id="TIGR02547">
    <property type="entry name" value="casA_cse1"/>
    <property type="match status" value="1"/>
</dbReference>
<organism evidence="1 2">
    <name type="scientific">Chelonobacter oris</name>
    <dbReference type="NCBI Taxonomy" id="505317"/>
    <lineage>
        <taxon>Bacteria</taxon>
        <taxon>Pseudomonadati</taxon>
        <taxon>Pseudomonadota</taxon>
        <taxon>Gammaproteobacteria</taxon>
        <taxon>Pasteurellales</taxon>
        <taxon>Pasteurellaceae</taxon>
        <taxon>Chelonobacter</taxon>
    </lineage>
</organism>